<dbReference type="GO" id="GO:0016787">
    <property type="term" value="F:hydrolase activity"/>
    <property type="evidence" value="ECO:0007669"/>
    <property type="project" value="UniProtKB-KW"/>
</dbReference>
<keyword evidence="3" id="KW-1185">Reference proteome</keyword>
<name>A0ABU5UCH3_9CYAN</name>
<evidence type="ECO:0000313" key="2">
    <source>
        <dbReference type="EMBL" id="MEA5581028.1"/>
    </source>
</evidence>
<proteinExistence type="predicted"/>
<evidence type="ECO:0000259" key="1">
    <source>
        <dbReference type="Pfam" id="PF07176"/>
    </source>
</evidence>
<dbReference type="RefSeq" id="WP_323195365.1">
    <property type="nucleotide sequence ID" value="NZ_JAYGHG010000007.1"/>
</dbReference>
<sequence length="175" mass="19103">MGSNWKNLTIVASFWSAIALTQFWGSNTSVLAADTVVVRFGLFAESISLAELQHSADTGEFPRGFELYTGRISPKERRLFVEALRAKLPINFVTLSNLLYTEIGTTILGNVSEALVRDDEAGVQALRSALVLGATQPDGLSILTFIAAYPSQRLEIDLIKALRVGRDFPSLLNSL</sequence>
<dbReference type="InterPro" id="IPR010802">
    <property type="entry name" value="DUF1400"/>
</dbReference>
<feature type="domain" description="DUF1400" evidence="1">
    <location>
        <begin position="32"/>
        <end position="157"/>
    </location>
</feature>
<protein>
    <submittedName>
        <fullName evidence="2">Alpha/beta hydrolase</fullName>
    </submittedName>
</protein>
<accession>A0ABU5UCH3</accession>
<dbReference type="EMBL" id="JAYGHG010000007">
    <property type="protein sequence ID" value="MEA5581028.1"/>
    <property type="molecule type" value="Genomic_DNA"/>
</dbReference>
<keyword evidence="2" id="KW-0378">Hydrolase</keyword>
<organism evidence="2 3">
    <name type="scientific">Nodularia harveyana UHCC-0300</name>
    <dbReference type="NCBI Taxonomy" id="2974287"/>
    <lineage>
        <taxon>Bacteria</taxon>
        <taxon>Bacillati</taxon>
        <taxon>Cyanobacteriota</taxon>
        <taxon>Cyanophyceae</taxon>
        <taxon>Nostocales</taxon>
        <taxon>Nodulariaceae</taxon>
        <taxon>Nodularia</taxon>
    </lineage>
</organism>
<dbReference type="Proteomes" id="UP001302120">
    <property type="component" value="Unassembled WGS sequence"/>
</dbReference>
<dbReference type="Pfam" id="PF07176">
    <property type="entry name" value="DUF1400"/>
    <property type="match status" value="1"/>
</dbReference>
<comment type="caution">
    <text evidence="2">The sequence shown here is derived from an EMBL/GenBank/DDBJ whole genome shotgun (WGS) entry which is preliminary data.</text>
</comment>
<reference evidence="2 3" key="1">
    <citation type="submission" date="2023-12" db="EMBL/GenBank/DDBJ databases">
        <title>Baltic Sea Cyanobacteria.</title>
        <authorList>
            <person name="Delbaje E."/>
            <person name="Fewer D.P."/>
            <person name="Shishido T.K."/>
        </authorList>
    </citation>
    <scope>NUCLEOTIDE SEQUENCE [LARGE SCALE GENOMIC DNA]</scope>
    <source>
        <strain evidence="2 3">UHCC-0300</strain>
    </source>
</reference>
<gene>
    <name evidence="2" type="ORF">VB620_06705</name>
</gene>
<evidence type="ECO:0000313" key="3">
    <source>
        <dbReference type="Proteomes" id="UP001302120"/>
    </source>
</evidence>